<evidence type="ECO:0000256" key="8">
    <source>
        <dbReference type="ARBA" id="ARBA00023163"/>
    </source>
</evidence>
<dbReference type="HOGENOM" id="CLU_020569_1_1_9"/>
<dbReference type="AlphaFoldDB" id="G9YL95"/>
<dbReference type="Pfam" id="PF04963">
    <property type="entry name" value="Sigma54_CBD"/>
    <property type="match status" value="1"/>
</dbReference>
<organism evidence="11 12">
    <name type="scientific">Flavonifractor plautii ATCC 29863</name>
    <dbReference type="NCBI Taxonomy" id="411475"/>
    <lineage>
        <taxon>Bacteria</taxon>
        <taxon>Bacillati</taxon>
        <taxon>Bacillota</taxon>
        <taxon>Clostridia</taxon>
        <taxon>Eubacteriales</taxon>
        <taxon>Oscillospiraceae</taxon>
        <taxon>Flavonifractor</taxon>
    </lineage>
</organism>
<evidence type="ECO:0000313" key="12">
    <source>
        <dbReference type="Proteomes" id="UP000004459"/>
    </source>
</evidence>
<accession>G9YL95</accession>
<dbReference type="GO" id="GO:0016987">
    <property type="term" value="F:sigma factor activity"/>
    <property type="evidence" value="ECO:0007669"/>
    <property type="project" value="UniProtKB-KW"/>
</dbReference>
<dbReference type="GO" id="GO:0001216">
    <property type="term" value="F:DNA-binding transcription activator activity"/>
    <property type="evidence" value="ECO:0007669"/>
    <property type="project" value="InterPro"/>
</dbReference>
<sequence length="484" mass="54693">MAGRSVVYCLPNENRRFSQREAEALELNLTQKQVQTLSPQMMQSMEILQMGSQELLEYIEEAVQENPVLEPEETYDKQDEFSVLRRKLEWLESTDPQNRYYHQQDTEEEDSPLNNFGTVQDDDENLYYYVLSQLRVLELEPEVMDAGVFLVESLNQNGWLDEPLEALAAGHGCGPEVMAQALEVVQSLEPAGVGARDLAECLKLQLVRRTPVNELAVRIVERHLDALSKSRYGLIARELKASPEEVRAACDVIRSLNPRPGTGFAARENLTYINPDIIVVSFPDHFELLTNDYYFPTLNISGYYTRLMKESDDSQVKDYLTGKVRQAKWMVKAIEQRRSTLMACAECILEFQESFFRKGPGHLVPLSLADVAERIGVHESTVSRAVKEKYIQCSMGVYPLSYFFSRSLGPAAGDEAASPDAAKALLKKLIAGEDKKKPLSDQKLCELMSAQGCSLSRRTVAKYRDELRIPSTTGRKQYETSGAF</sequence>
<dbReference type="Gene3D" id="1.10.10.60">
    <property type="entry name" value="Homeodomain-like"/>
    <property type="match status" value="1"/>
</dbReference>
<dbReference type="STRING" id="292800.A4U99_14675"/>
<evidence type="ECO:0000313" key="11">
    <source>
        <dbReference type="EMBL" id="EHM54880.1"/>
    </source>
</evidence>
<comment type="similarity">
    <text evidence="1">Belongs to the sigma-54 factor family.</text>
</comment>
<dbReference type="GO" id="GO:0000428">
    <property type="term" value="C:DNA-directed RNA polymerase complex"/>
    <property type="evidence" value="ECO:0007669"/>
    <property type="project" value="UniProtKB-KW"/>
</dbReference>
<dbReference type="GO" id="GO:0006352">
    <property type="term" value="P:DNA-templated transcription initiation"/>
    <property type="evidence" value="ECO:0007669"/>
    <property type="project" value="InterPro"/>
</dbReference>
<dbReference type="PROSITE" id="PS00718">
    <property type="entry name" value="SIGMA54_2"/>
    <property type="match status" value="1"/>
</dbReference>
<keyword evidence="3" id="KW-0808">Transferase</keyword>
<dbReference type="Pfam" id="PF04552">
    <property type="entry name" value="Sigma54_DBD"/>
    <property type="match status" value="1"/>
</dbReference>
<dbReference type="PROSITE" id="PS50044">
    <property type="entry name" value="SIGMA54_3"/>
    <property type="match status" value="1"/>
</dbReference>
<dbReference type="InterPro" id="IPR007046">
    <property type="entry name" value="RNA_pol_sigma_54_core-bd"/>
</dbReference>
<keyword evidence="8" id="KW-0804">Transcription</keyword>
<comment type="caution">
    <text evidence="11">The sequence shown here is derived from an EMBL/GenBank/DDBJ whole genome shotgun (WGS) entry which is preliminary data.</text>
</comment>
<evidence type="ECO:0000259" key="10">
    <source>
        <dbReference type="Pfam" id="PF04963"/>
    </source>
</evidence>
<dbReference type="PROSITE" id="PS00717">
    <property type="entry name" value="SIGMA54_1"/>
    <property type="match status" value="1"/>
</dbReference>
<feature type="domain" description="RNA polymerase sigma factor 54 DNA-binding" evidence="9">
    <location>
        <begin position="318"/>
        <end position="477"/>
    </location>
</feature>
<evidence type="ECO:0000256" key="1">
    <source>
        <dbReference type="ARBA" id="ARBA00008798"/>
    </source>
</evidence>
<protein>
    <submittedName>
        <fullName evidence="11">RNA polymerase sigma-54 factor</fullName>
    </submittedName>
</protein>
<keyword evidence="6" id="KW-0731">Sigma factor</keyword>
<proteinExistence type="inferred from homology"/>
<dbReference type="NCBIfam" id="TIGR02395">
    <property type="entry name" value="rpoN_sigma"/>
    <property type="match status" value="1"/>
</dbReference>
<dbReference type="Proteomes" id="UP000004459">
    <property type="component" value="Unassembled WGS sequence"/>
</dbReference>
<dbReference type="InterPro" id="IPR038709">
    <property type="entry name" value="RpoN_core-bd_sf"/>
</dbReference>
<keyword evidence="5" id="KW-0805">Transcription regulation</keyword>
<evidence type="ECO:0000256" key="6">
    <source>
        <dbReference type="ARBA" id="ARBA00023082"/>
    </source>
</evidence>
<dbReference type="PANTHER" id="PTHR32248">
    <property type="entry name" value="RNA POLYMERASE SIGMA-54 FACTOR"/>
    <property type="match status" value="1"/>
</dbReference>
<dbReference type="PANTHER" id="PTHR32248:SF4">
    <property type="entry name" value="RNA POLYMERASE SIGMA-54 FACTOR"/>
    <property type="match status" value="1"/>
</dbReference>
<dbReference type="InterPro" id="IPR000394">
    <property type="entry name" value="RNA_pol_sigma_54"/>
</dbReference>
<dbReference type="GO" id="GO:0016779">
    <property type="term" value="F:nucleotidyltransferase activity"/>
    <property type="evidence" value="ECO:0007669"/>
    <property type="project" value="UniProtKB-KW"/>
</dbReference>
<dbReference type="PIRSF" id="PIRSF000774">
    <property type="entry name" value="RpoN"/>
    <property type="match status" value="1"/>
</dbReference>
<keyword evidence="4" id="KW-0548">Nucleotidyltransferase</keyword>
<dbReference type="PATRIC" id="fig|411475.3.peg.218"/>
<keyword evidence="7" id="KW-0238">DNA-binding</keyword>
<evidence type="ECO:0000256" key="2">
    <source>
        <dbReference type="ARBA" id="ARBA00022478"/>
    </source>
</evidence>
<evidence type="ECO:0000256" key="7">
    <source>
        <dbReference type="ARBA" id="ARBA00023125"/>
    </source>
</evidence>
<evidence type="ECO:0000256" key="5">
    <source>
        <dbReference type="ARBA" id="ARBA00023015"/>
    </source>
</evidence>
<dbReference type="GO" id="GO:0003677">
    <property type="term" value="F:DNA binding"/>
    <property type="evidence" value="ECO:0007669"/>
    <property type="project" value="UniProtKB-KW"/>
</dbReference>
<evidence type="ECO:0000256" key="4">
    <source>
        <dbReference type="ARBA" id="ARBA00022695"/>
    </source>
</evidence>
<dbReference type="EMBL" id="AGCK01000023">
    <property type="protein sequence ID" value="EHM54880.1"/>
    <property type="molecule type" value="Genomic_DNA"/>
</dbReference>
<name>G9YL95_FLAPL</name>
<dbReference type="Pfam" id="PF00309">
    <property type="entry name" value="Sigma54_AID"/>
    <property type="match status" value="1"/>
</dbReference>
<feature type="domain" description="RNA polymerase sigma factor 54 core-binding" evidence="10">
    <location>
        <begin position="119"/>
        <end position="304"/>
    </location>
</feature>
<reference evidence="11 12" key="1">
    <citation type="submission" date="2011-08" db="EMBL/GenBank/DDBJ databases">
        <authorList>
            <person name="Weinstock G."/>
            <person name="Sodergren E."/>
            <person name="Clifton S."/>
            <person name="Fulton L."/>
            <person name="Fulton B."/>
            <person name="Courtney L."/>
            <person name="Fronick C."/>
            <person name="Harrison M."/>
            <person name="Strong C."/>
            <person name="Farmer C."/>
            <person name="Delahaunty K."/>
            <person name="Markovic C."/>
            <person name="Hall O."/>
            <person name="Minx P."/>
            <person name="Tomlinson C."/>
            <person name="Mitreva M."/>
            <person name="Hou S."/>
            <person name="Chen J."/>
            <person name="Wollam A."/>
            <person name="Pepin K.H."/>
            <person name="Johnson M."/>
            <person name="Bhonagiri V."/>
            <person name="Zhang X."/>
            <person name="Suruliraj S."/>
            <person name="Warren W."/>
            <person name="Chinwalla A."/>
            <person name="Mardis E.R."/>
            <person name="Wilson R.K."/>
        </authorList>
    </citation>
    <scope>NUCLEOTIDE SEQUENCE [LARGE SCALE GENOMIC DNA]</scope>
    <source>
        <strain evidence="11 12">ATCC 29863</strain>
    </source>
</reference>
<dbReference type="InterPro" id="IPR007634">
    <property type="entry name" value="RNA_pol_sigma_54_DNA-bd"/>
</dbReference>
<evidence type="ECO:0000259" key="9">
    <source>
        <dbReference type="Pfam" id="PF04552"/>
    </source>
</evidence>
<gene>
    <name evidence="11" type="ORF">HMPREF0372_00258</name>
</gene>
<dbReference type="PRINTS" id="PR00045">
    <property type="entry name" value="SIGMA54FCT"/>
</dbReference>
<evidence type="ECO:0000256" key="3">
    <source>
        <dbReference type="ARBA" id="ARBA00022679"/>
    </source>
</evidence>
<keyword evidence="2" id="KW-0240">DNA-directed RNA polymerase</keyword>
<dbReference type="Gene3D" id="1.10.10.1330">
    <property type="entry name" value="RNA polymerase sigma-54 factor, core-binding domain"/>
    <property type="match status" value="1"/>
</dbReference>